<reference evidence="1 2" key="1">
    <citation type="journal article" date="2022" name="New Phytol.">
        <title>Ecological generalism drives hyperdiversity of secondary metabolite gene clusters in xylarialean endophytes.</title>
        <authorList>
            <person name="Franco M.E.E."/>
            <person name="Wisecaver J.H."/>
            <person name="Arnold A.E."/>
            <person name="Ju Y.M."/>
            <person name="Slot J.C."/>
            <person name="Ahrendt S."/>
            <person name="Moore L.P."/>
            <person name="Eastman K.E."/>
            <person name="Scott K."/>
            <person name="Konkel Z."/>
            <person name="Mondo S.J."/>
            <person name="Kuo A."/>
            <person name="Hayes R.D."/>
            <person name="Haridas S."/>
            <person name="Andreopoulos B."/>
            <person name="Riley R."/>
            <person name="LaButti K."/>
            <person name="Pangilinan J."/>
            <person name="Lipzen A."/>
            <person name="Amirebrahimi M."/>
            <person name="Yan J."/>
            <person name="Adam C."/>
            <person name="Keymanesh K."/>
            <person name="Ng V."/>
            <person name="Louie K."/>
            <person name="Northen T."/>
            <person name="Drula E."/>
            <person name="Henrissat B."/>
            <person name="Hsieh H.M."/>
            <person name="Youens-Clark K."/>
            <person name="Lutzoni F."/>
            <person name="Miadlikowska J."/>
            <person name="Eastwood D.C."/>
            <person name="Hamelin R.C."/>
            <person name="Grigoriev I.V."/>
            <person name="U'Ren J.M."/>
        </authorList>
    </citation>
    <scope>NUCLEOTIDE SEQUENCE [LARGE SCALE GENOMIC DNA]</scope>
    <source>
        <strain evidence="1 2">ER1909</strain>
    </source>
</reference>
<dbReference type="Proteomes" id="UP001497680">
    <property type="component" value="Unassembled WGS sequence"/>
</dbReference>
<accession>A0ACC0CT50</accession>
<sequence>MKLTVTLALLSVAISIVEAQAEINLTVPRVPEQNDYPPNGPQLPASPPPNKTYEYIIVGSGAGGSPLAARLALAGHSVLLIDAGGDYSTLREVEVPSLYIGASERNELSWGYFVRHYDNDTQAKRDKKLTYLTPDGEYYSGVSPPEGSEMLGNYYPRVGGLGGCTEHLALLPITPAKNDWNYIKELTGDPNWDAENMRGYFRKLERNQYLSPIEDVTRAHGFNGWLSTTIEPLALYVPDLKMVSIFLSAATSMGIQTDNILNTTRKLISSFADKVLPSNYTAQIAEKMTKLFEYDINNDSPNRDSTDALSRIPLSVSSPDWKRSSPRNWVYEIATAKNADGSKKYALDIALNTLVTKVTFDTASAAKPRATGIDYLYGESLYRADPRASATGDAGAPGSVTATREVVVAGGTFNTPQILKLSGVGPAAELAALSIPVIKDLPGVGTNLQDRYEVGVSAAASTNFTLFKECTFITTPDDPCYASWAHQPSPNPLAHGPYATNGIAIGLFARSSAAGPDHDLWIGGVPGLFQGYFPGMSRTVVTPRAKNYFTWLVLKAHSRNNAGTVTLKSADPRDTPHIAFHSFGEGGDAARQSDARKDLRAAVEGMRWGIKVFDNVVMLQPGERLERVWPPANVSTDEELEQWVRDEAWGHHASCTCPIGADDDPMAVLDGQFRVRGVDGLRVVDASAFPKIPGTFPVMAIYMLAEKAAEDILSDAK</sequence>
<dbReference type="EMBL" id="MU394349">
    <property type="protein sequence ID" value="KAI6083625.1"/>
    <property type="molecule type" value="Genomic_DNA"/>
</dbReference>
<name>A0ACC0CT50_9PEZI</name>
<organism evidence="1 2">
    <name type="scientific">Hypoxylon rubiginosum</name>
    <dbReference type="NCBI Taxonomy" id="110542"/>
    <lineage>
        <taxon>Eukaryota</taxon>
        <taxon>Fungi</taxon>
        <taxon>Dikarya</taxon>
        <taxon>Ascomycota</taxon>
        <taxon>Pezizomycotina</taxon>
        <taxon>Sordariomycetes</taxon>
        <taxon>Xylariomycetidae</taxon>
        <taxon>Xylariales</taxon>
        <taxon>Hypoxylaceae</taxon>
        <taxon>Hypoxylon</taxon>
    </lineage>
</organism>
<evidence type="ECO:0000313" key="2">
    <source>
        <dbReference type="Proteomes" id="UP001497680"/>
    </source>
</evidence>
<keyword evidence="2" id="KW-1185">Reference proteome</keyword>
<proteinExistence type="predicted"/>
<gene>
    <name evidence="1" type="ORF">F4821DRAFT_190355</name>
</gene>
<evidence type="ECO:0000313" key="1">
    <source>
        <dbReference type="EMBL" id="KAI6083625.1"/>
    </source>
</evidence>
<protein>
    <submittedName>
        <fullName evidence="1">Choline dehydrogenase</fullName>
    </submittedName>
</protein>
<comment type="caution">
    <text evidence="1">The sequence shown here is derived from an EMBL/GenBank/DDBJ whole genome shotgun (WGS) entry which is preliminary data.</text>
</comment>